<evidence type="ECO:0000259" key="4">
    <source>
        <dbReference type="PROSITE" id="PS51000"/>
    </source>
</evidence>
<keyword evidence="3" id="KW-0732">Signal</keyword>
<evidence type="ECO:0000313" key="5">
    <source>
        <dbReference type="EMBL" id="NWF46936.1"/>
    </source>
</evidence>
<dbReference type="InterPro" id="IPR013196">
    <property type="entry name" value="HTH_11"/>
</dbReference>
<organism evidence="5 6">
    <name type="scientific">Hydrogenophaga aromaticivorans</name>
    <dbReference type="NCBI Taxonomy" id="2610898"/>
    <lineage>
        <taxon>Bacteria</taxon>
        <taxon>Pseudomonadati</taxon>
        <taxon>Pseudomonadota</taxon>
        <taxon>Betaproteobacteria</taxon>
        <taxon>Burkholderiales</taxon>
        <taxon>Comamonadaceae</taxon>
        <taxon>Hydrogenophaga</taxon>
    </lineage>
</organism>
<protein>
    <submittedName>
        <fullName evidence="5">YafY family transcriptional regulator</fullName>
    </submittedName>
</protein>
<sequence>MKASRLLSILMLLQAHGRMTAPALAQALEVSPRTILRDIDQLSAAGVPLWGEPGRFGGFQLREGWSTTLTGMTEPESQALLLAGLPGAATDLGLGAAAASARLKMVASLPAEWREQADRVGARLHIDPVDWYRSQETPMHLREVAEAVWNSRRIALRYESWRGQAERELEPLGLVLKAGTWYMAARTQGQPEVRTYRLAAVQALRTLPTRFRRPAGFDLAHYWQASAARFEAELQRLQARVRVSPRAMGWLVNARTPFARVDDDAAAPGAGREGWVCVLLPIESIEHGARRLLSYGAEVEVLAPAALRQHLQGELAATRALYASGGSGAAAA</sequence>
<dbReference type="PROSITE" id="PS51000">
    <property type="entry name" value="HTH_DEOR_2"/>
    <property type="match status" value="1"/>
</dbReference>
<dbReference type="InterPro" id="IPR028349">
    <property type="entry name" value="PafC-like"/>
</dbReference>
<dbReference type="PANTHER" id="PTHR34580">
    <property type="match status" value="1"/>
</dbReference>
<keyword evidence="2" id="KW-0804">Transcription</keyword>
<keyword evidence="6" id="KW-1185">Reference proteome</keyword>
<dbReference type="Gene3D" id="1.10.10.10">
    <property type="entry name" value="Winged helix-like DNA-binding domain superfamily/Winged helix DNA-binding domain"/>
    <property type="match status" value="1"/>
</dbReference>
<dbReference type="Pfam" id="PF13280">
    <property type="entry name" value="WYL"/>
    <property type="match status" value="1"/>
</dbReference>
<dbReference type="RefSeq" id="WP_177136845.1">
    <property type="nucleotide sequence ID" value="NZ_VYGV01000016.1"/>
</dbReference>
<dbReference type="AlphaFoldDB" id="A0A7Y8KZ39"/>
<comment type="caution">
    <text evidence="5">The sequence shown here is derived from an EMBL/GenBank/DDBJ whole genome shotgun (WGS) entry which is preliminary data.</text>
</comment>
<dbReference type="PROSITE" id="PS52050">
    <property type="entry name" value="WYL"/>
    <property type="match status" value="1"/>
</dbReference>
<dbReference type="InterPro" id="IPR057727">
    <property type="entry name" value="WCX_dom"/>
</dbReference>
<evidence type="ECO:0000256" key="2">
    <source>
        <dbReference type="ARBA" id="ARBA00023163"/>
    </source>
</evidence>
<dbReference type="PIRSF" id="PIRSF016838">
    <property type="entry name" value="PafC"/>
    <property type="match status" value="1"/>
</dbReference>
<dbReference type="InterPro" id="IPR051534">
    <property type="entry name" value="CBASS_pafABC_assoc_protein"/>
</dbReference>
<dbReference type="InterPro" id="IPR026881">
    <property type="entry name" value="WYL_dom"/>
</dbReference>
<dbReference type="Pfam" id="PF08279">
    <property type="entry name" value="HTH_11"/>
    <property type="match status" value="1"/>
</dbReference>
<feature type="domain" description="HTH deoR-type" evidence="4">
    <location>
        <begin position="2"/>
        <end position="62"/>
    </location>
</feature>
<gene>
    <name evidence="5" type="ORF">F3K02_16995</name>
</gene>
<dbReference type="Pfam" id="PF25583">
    <property type="entry name" value="WCX"/>
    <property type="match status" value="1"/>
</dbReference>
<dbReference type="GO" id="GO:0003700">
    <property type="term" value="F:DNA-binding transcription factor activity"/>
    <property type="evidence" value="ECO:0007669"/>
    <property type="project" value="InterPro"/>
</dbReference>
<feature type="signal peptide" evidence="3">
    <location>
        <begin position="1"/>
        <end position="25"/>
    </location>
</feature>
<dbReference type="PANTHER" id="PTHR34580:SF1">
    <property type="entry name" value="PROTEIN PAFC"/>
    <property type="match status" value="1"/>
</dbReference>
<keyword evidence="1" id="KW-0805">Transcription regulation</keyword>
<feature type="chain" id="PRO_5031217215" evidence="3">
    <location>
        <begin position="26"/>
        <end position="332"/>
    </location>
</feature>
<proteinExistence type="predicted"/>
<dbReference type="InterPro" id="IPR036388">
    <property type="entry name" value="WH-like_DNA-bd_sf"/>
</dbReference>
<reference evidence="5 6" key="1">
    <citation type="submission" date="2019-09" db="EMBL/GenBank/DDBJ databases">
        <title>Hydrogenophaga aromatica sp. nov., isolated from a para-xylene-degrading enrichment culture.</title>
        <authorList>
            <person name="Tancsics A."/>
            <person name="Banerjee S."/>
        </authorList>
    </citation>
    <scope>NUCLEOTIDE SEQUENCE [LARGE SCALE GENOMIC DNA]</scope>
    <source>
        <strain evidence="5 6">D2P1</strain>
    </source>
</reference>
<evidence type="ECO:0000256" key="1">
    <source>
        <dbReference type="ARBA" id="ARBA00023015"/>
    </source>
</evidence>
<evidence type="ECO:0000313" key="6">
    <source>
        <dbReference type="Proteomes" id="UP000545507"/>
    </source>
</evidence>
<dbReference type="Proteomes" id="UP000545507">
    <property type="component" value="Unassembled WGS sequence"/>
</dbReference>
<dbReference type="SUPFAM" id="SSF46785">
    <property type="entry name" value="Winged helix' DNA-binding domain"/>
    <property type="match status" value="1"/>
</dbReference>
<evidence type="ECO:0000256" key="3">
    <source>
        <dbReference type="SAM" id="SignalP"/>
    </source>
</evidence>
<accession>A0A7Y8KZ39</accession>
<dbReference type="EMBL" id="VYGV01000016">
    <property type="protein sequence ID" value="NWF46936.1"/>
    <property type="molecule type" value="Genomic_DNA"/>
</dbReference>
<dbReference type="InterPro" id="IPR001034">
    <property type="entry name" value="DeoR_HTH"/>
</dbReference>
<name>A0A7Y8KZ39_9BURK</name>
<dbReference type="InterPro" id="IPR036390">
    <property type="entry name" value="WH_DNA-bd_sf"/>
</dbReference>